<reference evidence="1 2" key="1">
    <citation type="submission" date="2024-01" db="EMBL/GenBank/DDBJ databases">
        <title>Genome assemblies of Stephania.</title>
        <authorList>
            <person name="Yang L."/>
        </authorList>
    </citation>
    <scope>NUCLEOTIDE SEQUENCE [LARGE SCALE GENOMIC DNA]</scope>
    <source>
        <strain evidence="1">JXDWG</strain>
        <tissue evidence="1">Leaf</tissue>
    </source>
</reference>
<comment type="caution">
    <text evidence="1">The sequence shown here is derived from an EMBL/GenBank/DDBJ whole genome shotgun (WGS) entry which is preliminary data.</text>
</comment>
<evidence type="ECO:0000313" key="2">
    <source>
        <dbReference type="Proteomes" id="UP001419268"/>
    </source>
</evidence>
<keyword evidence="2" id="KW-1185">Reference proteome</keyword>
<gene>
    <name evidence="1" type="ORF">Scep_020706</name>
</gene>
<dbReference type="Proteomes" id="UP001419268">
    <property type="component" value="Unassembled WGS sequence"/>
</dbReference>
<accession>A0AAP0IDE2</accession>
<proteinExistence type="predicted"/>
<protein>
    <submittedName>
        <fullName evidence="1">Uncharacterized protein</fullName>
    </submittedName>
</protein>
<evidence type="ECO:0000313" key="1">
    <source>
        <dbReference type="EMBL" id="KAK9113187.1"/>
    </source>
</evidence>
<dbReference type="AlphaFoldDB" id="A0AAP0IDE2"/>
<dbReference type="EMBL" id="JBBNAG010000008">
    <property type="protein sequence ID" value="KAK9113187.1"/>
    <property type="molecule type" value="Genomic_DNA"/>
</dbReference>
<organism evidence="1 2">
    <name type="scientific">Stephania cephalantha</name>
    <dbReference type="NCBI Taxonomy" id="152367"/>
    <lineage>
        <taxon>Eukaryota</taxon>
        <taxon>Viridiplantae</taxon>
        <taxon>Streptophyta</taxon>
        <taxon>Embryophyta</taxon>
        <taxon>Tracheophyta</taxon>
        <taxon>Spermatophyta</taxon>
        <taxon>Magnoliopsida</taxon>
        <taxon>Ranunculales</taxon>
        <taxon>Menispermaceae</taxon>
        <taxon>Menispermoideae</taxon>
        <taxon>Cissampelideae</taxon>
        <taxon>Stephania</taxon>
    </lineage>
</organism>
<sequence>MALRLSGNLLQDGIRSTFSHIISRRAWVLDCVSCRWSTPLLSRGVFRVPSDVGFGLQRCEISAWSRMPLLFTGFLICTVFVV</sequence>
<name>A0AAP0IDE2_9MAGN</name>